<dbReference type="InterPro" id="IPR007695">
    <property type="entry name" value="DNA_mismatch_repair_MutS-lik_N"/>
</dbReference>
<dbReference type="SUPFAM" id="SSF52540">
    <property type="entry name" value="P-loop containing nucleoside triphosphate hydrolases"/>
    <property type="match status" value="1"/>
</dbReference>
<keyword evidence="4 9" id="KW-0227">DNA damage</keyword>
<dbReference type="NCBIfam" id="TIGR01070">
    <property type="entry name" value="mutS1"/>
    <property type="match status" value="1"/>
</dbReference>
<dbReference type="SMART" id="SM00534">
    <property type="entry name" value="MUTSac"/>
    <property type="match status" value="1"/>
</dbReference>
<dbReference type="InterPro" id="IPR005748">
    <property type="entry name" value="DNA_mismatch_repair_MutS"/>
</dbReference>
<dbReference type="SMART" id="SM00533">
    <property type="entry name" value="MUTSd"/>
    <property type="match status" value="1"/>
</dbReference>
<dbReference type="RefSeq" id="WP_341398467.1">
    <property type="nucleotide sequence ID" value="NZ_JBBUTI010000004.1"/>
</dbReference>
<dbReference type="HAMAP" id="MF_00096">
    <property type="entry name" value="MutS"/>
    <property type="match status" value="1"/>
</dbReference>
<evidence type="ECO:0000313" key="12">
    <source>
        <dbReference type="EMBL" id="MEK8045931.1"/>
    </source>
</evidence>
<reference evidence="12 13" key="1">
    <citation type="submission" date="2024-04" db="EMBL/GenBank/DDBJ databases">
        <title>Novel species of the genus Ideonella isolated from streams.</title>
        <authorList>
            <person name="Lu H."/>
        </authorList>
    </citation>
    <scope>NUCLEOTIDE SEQUENCE [LARGE SCALE GENOMIC DNA]</scope>
    <source>
        <strain evidence="12 13">LYT19W</strain>
    </source>
</reference>
<evidence type="ECO:0000256" key="4">
    <source>
        <dbReference type="ARBA" id="ARBA00022763"/>
    </source>
</evidence>
<dbReference type="SUPFAM" id="SSF53150">
    <property type="entry name" value="DNA repair protein MutS, domain II"/>
    <property type="match status" value="1"/>
</dbReference>
<dbReference type="InterPro" id="IPR017261">
    <property type="entry name" value="DNA_mismatch_repair_MutS/MSH"/>
</dbReference>
<dbReference type="InterPro" id="IPR036678">
    <property type="entry name" value="MutS_con_dom_sf"/>
</dbReference>
<dbReference type="PROSITE" id="PS00486">
    <property type="entry name" value="DNA_MISMATCH_REPAIR_2"/>
    <property type="match status" value="1"/>
</dbReference>
<sequence>MMAQYLRIKAEHPDTLVFYRMGDFYELFFDDARKAHRLLDITLTTRGQSNGEPVVMAGVPVHSVEGYLARLIKLGESVAVAEQVGDVATAKGPVERKVVRVVTPGTVTDSELLNDRADTLLLAISRQRASFGLAWLGLASGQLGLAECGERELGSWLARLNPAEILIDRDEQPLAVRQCRAARTMRPGWQFDAGLGLRKLCEQLRVISLNGFNAQDLGAAHAAAAALLSYAEHTQGRALSHVTTLTVERGSELLELPPATHRNLELTETLRGESSPTLLSLLDACRTGMGSRALRHWLTHPLRERSVAHARHDAIAILHSAGFEPLREALRGISDVERITSRVALRQVRPRELAGLRFTLANLPALRQVAPGGTALLDRCLEDLTPDPQVGELLLRSIAEEPAVLLRDGGVIATGFDADLDELRAIGQNCDAFLIDLENRERARTGIANLRVQFNKVHGFYIEVTASGLDKVPADYQRRQTLKNAERFITPELKTFEDKALSAQDRALAREKWLFEQVLDQLQAYLRPLAALGRALATLDALAALAERARTLGWCRPEFVNHPCLDIEAGRHPVVEARLGETGGGDFIANDCRLDARTRLLIITGPNMGGKSTFMRQVALIALMAAMGSYVPARQCRIGPMDAIHTRIGAADDLANAQSTFMLEMTEAAQIIHGATDQSLVLMDEIGRGTSTFDGLALAAAIATHLHDRNKAFTLFATHYFELTEFPRQHERALNLHVSAAESGDDIVFLHAIEHGPASRSYGVQVARLAGMPPALVRQARATLEALETQSRAGDLQVDLFAPPPAPVAVAQSEVDEALAAIDPDTLTPREALDALYRLKKLQTS</sequence>
<evidence type="ECO:0000256" key="5">
    <source>
        <dbReference type="ARBA" id="ARBA00022840"/>
    </source>
</evidence>
<proteinExistence type="inferred from homology"/>
<keyword evidence="3 9" id="KW-0547">Nucleotide-binding</keyword>
<dbReference type="Pfam" id="PF05192">
    <property type="entry name" value="MutS_III"/>
    <property type="match status" value="1"/>
</dbReference>
<keyword evidence="7 9" id="KW-0234">DNA repair</keyword>
<dbReference type="InterPro" id="IPR000432">
    <property type="entry name" value="DNA_mismatch_repair_MutS_C"/>
</dbReference>
<dbReference type="InterPro" id="IPR007860">
    <property type="entry name" value="DNA_mmatch_repair_MutS_con_dom"/>
</dbReference>
<dbReference type="InterPro" id="IPR007861">
    <property type="entry name" value="DNA_mismatch_repair_MutS_clamp"/>
</dbReference>
<feature type="domain" description="DNA mismatch repair proteins mutS family" evidence="11">
    <location>
        <begin position="679"/>
        <end position="695"/>
    </location>
</feature>
<comment type="caution">
    <text evidence="12">The sequence shown here is derived from an EMBL/GenBank/DDBJ whole genome shotgun (WGS) entry which is preliminary data.</text>
</comment>
<protein>
    <recommendedName>
        <fullName evidence="2 9">DNA mismatch repair protein MutS</fullName>
    </recommendedName>
</protein>
<dbReference type="Pfam" id="PF01624">
    <property type="entry name" value="MutS_I"/>
    <property type="match status" value="1"/>
</dbReference>
<evidence type="ECO:0000256" key="10">
    <source>
        <dbReference type="RuleBase" id="RU003756"/>
    </source>
</evidence>
<keyword evidence="6 9" id="KW-0238">DNA-binding</keyword>
<dbReference type="PIRSF" id="PIRSF037677">
    <property type="entry name" value="DNA_mis_repair_Msh6"/>
    <property type="match status" value="1"/>
</dbReference>
<dbReference type="EMBL" id="JBBUTI010000004">
    <property type="protein sequence ID" value="MEK8045931.1"/>
    <property type="molecule type" value="Genomic_DNA"/>
</dbReference>
<dbReference type="SUPFAM" id="SSF55271">
    <property type="entry name" value="DNA repair protein MutS, domain I"/>
    <property type="match status" value="1"/>
</dbReference>
<dbReference type="SUPFAM" id="SSF48334">
    <property type="entry name" value="DNA repair protein MutS, domain III"/>
    <property type="match status" value="1"/>
</dbReference>
<gene>
    <name evidence="9 12" type="primary">mutS</name>
    <name evidence="12" type="ORF">AACH00_06180</name>
</gene>
<dbReference type="InterPro" id="IPR045076">
    <property type="entry name" value="MutS"/>
</dbReference>
<evidence type="ECO:0000259" key="11">
    <source>
        <dbReference type="PROSITE" id="PS00486"/>
    </source>
</evidence>
<dbReference type="InterPro" id="IPR027417">
    <property type="entry name" value="P-loop_NTPase"/>
</dbReference>
<dbReference type="Pfam" id="PF05190">
    <property type="entry name" value="MutS_IV"/>
    <property type="match status" value="1"/>
</dbReference>
<dbReference type="Gene3D" id="3.30.420.110">
    <property type="entry name" value="MutS, connector domain"/>
    <property type="match status" value="1"/>
</dbReference>
<dbReference type="Gene3D" id="1.10.1420.10">
    <property type="match status" value="2"/>
</dbReference>
<dbReference type="InterPro" id="IPR007696">
    <property type="entry name" value="DNA_mismatch_repair_MutS_core"/>
</dbReference>
<dbReference type="Pfam" id="PF05188">
    <property type="entry name" value="MutS_II"/>
    <property type="match status" value="1"/>
</dbReference>
<evidence type="ECO:0000256" key="6">
    <source>
        <dbReference type="ARBA" id="ARBA00023125"/>
    </source>
</evidence>
<dbReference type="PANTHER" id="PTHR11361">
    <property type="entry name" value="DNA MISMATCH REPAIR PROTEIN MUTS FAMILY MEMBER"/>
    <property type="match status" value="1"/>
</dbReference>
<keyword evidence="5 9" id="KW-0067">ATP-binding</keyword>
<dbReference type="Pfam" id="PF00488">
    <property type="entry name" value="MutS_V"/>
    <property type="match status" value="1"/>
</dbReference>
<comment type="function">
    <text evidence="8 9">This protein is involved in the repair of mismatches in DNA. It is possible that it carries out the mismatch recognition step. This protein has a weak ATPase activity.</text>
</comment>
<evidence type="ECO:0000256" key="2">
    <source>
        <dbReference type="ARBA" id="ARBA00021982"/>
    </source>
</evidence>
<evidence type="ECO:0000256" key="8">
    <source>
        <dbReference type="ARBA" id="ARBA00024647"/>
    </source>
</evidence>
<evidence type="ECO:0000256" key="1">
    <source>
        <dbReference type="ARBA" id="ARBA00006271"/>
    </source>
</evidence>
<dbReference type="Gene3D" id="3.40.50.300">
    <property type="entry name" value="P-loop containing nucleotide triphosphate hydrolases"/>
    <property type="match status" value="1"/>
</dbReference>
<dbReference type="InterPro" id="IPR016151">
    <property type="entry name" value="DNA_mismatch_repair_MutS_N"/>
</dbReference>
<dbReference type="NCBIfam" id="NF003810">
    <property type="entry name" value="PRK05399.1"/>
    <property type="match status" value="1"/>
</dbReference>
<dbReference type="InterPro" id="IPR036187">
    <property type="entry name" value="DNA_mismatch_repair_MutS_sf"/>
</dbReference>
<evidence type="ECO:0000256" key="7">
    <source>
        <dbReference type="ARBA" id="ARBA00023204"/>
    </source>
</evidence>
<evidence type="ECO:0000256" key="9">
    <source>
        <dbReference type="HAMAP-Rule" id="MF_00096"/>
    </source>
</evidence>
<dbReference type="Gene3D" id="6.10.140.430">
    <property type="match status" value="1"/>
</dbReference>
<evidence type="ECO:0000256" key="3">
    <source>
        <dbReference type="ARBA" id="ARBA00022741"/>
    </source>
</evidence>
<dbReference type="PANTHER" id="PTHR11361:SF34">
    <property type="entry name" value="DNA MISMATCH REPAIR PROTEIN MSH1, MITOCHONDRIAL"/>
    <property type="match status" value="1"/>
</dbReference>
<keyword evidence="13" id="KW-1185">Reference proteome</keyword>
<organism evidence="12 13">
    <name type="scientific">Ideonella margarita</name>
    <dbReference type="NCBI Taxonomy" id="2984191"/>
    <lineage>
        <taxon>Bacteria</taxon>
        <taxon>Pseudomonadati</taxon>
        <taxon>Pseudomonadota</taxon>
        <taxon>Betaproteobacteria</taxon>
        <taxon>Burkholderiales</taxon>
        <taxon>Sphaerotilaceae</taxon>
        <taxon>Ideonella</taxon>
    </lineage>
</organism>
<dbReference type="Proteomes" id="UP001379945">
    <property type="component" value="Unassembled WGS sequence"/>
</dbReference>
<name>A0ABU9C4U0_9BURK</name>
<dbReference type="Gene3D" id="3.40.1170.10">
    <property type="entry name" value="DNA repair protein MutS, domain I"/>
    <property type="match status" value="1"/>
</dbReference>
<dbReference type="CDD" id="cd03284">
    <property type="entry name" value="ABC_MutS1"/>
    <property type="match status" value="1"/>
</dbReference>
<comment type="similarity">
    <text evidence="1 9 10">Belongs to the DNA mismatch repair MutS family.</text>
</comment>
<accession>A0ABU9C4U0</accession>
<evidence type="ECO:0000313" key="13">
    <source>
        <dbReference type="Proteomes" id="UP001379945"/>
    </source>
</evidence>
<feature type="binding site" evidence="9">
    <location>
        <begin position="605"/>
        <end position="612"/>
    </location>
    <ligand>
        <name>ATP</name>
        <dbReference type="ChEBI" id="CHEBI:30616"/>
    </ligand>
</feature>